<dbReference type="EC" id="2.1.1.171" evidence="3"/>
<dbReference type="Proteomes" id="UP000319756">
    <property type="component" value="Chromosome"/>
</dbReference>
<dbReference type="OrthoDB" id="9803017at2"/>
<dbReference type="AlphaFoldDB" id="A0A514LFJ8"/>
<dbReference type="NCBIfam" id="TIGR00095">
    <property type="entry name" value="16S rRNA (guanine(966)-N(2))-methyltransferase RsmD"/>
    <property type="match status" value="1"/>
</dbReference>
<dbReference type="Pfam" id="PF03602">
    <property type="entry name" value="Cons_hypoth95"/>
    <property type="match status" value="1"/>
</dbReference>
<dbReference type="Gene3D" id="3.40.50.150">
    <property type="entry name" value="Vaccinia Virus protein VP39"/>
    <property type="match status" value="1"/>
</dbReference>
<evidence type="ECO:0000313" key="3">
    <source>
        <dbReference type="EMBL" id="QDI90619.1"/>
    </source>
</evidence>
<dbReference type="InterPro" id="IPR029063">
    <property type="entry name" value="SAM-dependent_MTases_sf"/>
</dbReference>
<evidence type="ECO:0000256" key="1">
    <source>
        <dbReference type="ARBA" id="ARBA00022603"/>
    </source>
</evidence>
<organism evidence="3 4">
    <name type="scientific">Salicibibacter halophilus</name>
    <dbReference type="NCBI Taxonomy" id="2502791"/>
    <lineage>
        <taxon>Bacteria</taxon>
        <taxon>Bacillati</taxon>
        <taxon>Bacillota</taxon>
        <taxon>Bacilli</taxon>
        <taxon>Bacillales</taxon>
        <taxon>Bacillaceae</taxon>
        <taxon>Salicibibacter</taxon>
    </lineage>
</organism>
<evidence type="ECO:0000313" key="4">
    <source>
        <dbReference type="Proteomes" id="UP000319756"/>
    </source>
</evidence>
<keyword evidence="2 3" id="KW-0808">Transferase</keyword>
<reference evidence="4" key="1">
    <citation type="submission" date="2019-01" db="EMBL/GenBank/DDBJ databases">
        <title>Genomic analysis of Salicibibacter sp. NKC3-5.</title>
        <authorList>
            <person name="Oh Y.J."/>
        </authorList>
    </citation>
    <scope>NUCLEOTIDE SEQUENCE [LARGE SCALE GENOMIC DNA]</scope>
    <source>
        <strain evidence="4">NKC3-5</strain>
    </source>
</reference>
<keyword evidence="1 3" id="KW-0489">Methyltransferase</keyword>
<name>A0A514LFJ8_9BACI</name>
<dbReference type="PANTHER" id="PTHR43542">
    <property type="entry name" value="METHYLTRANSFERASE"/>
    <property type="match status" value="1"/>
</dbReference>
<dbReference type="EMBL" id="CP035485">
    <property type="protein sequence ID" value="QDI90619.1"/>
    <property type="molecule type" value="Genomic_DNA"/>
</dbReference>
<accession>A0A514LFJ8</accession>
<sequence>MMRIIAGSRKGIRLKAVPGSETRPTSDRVKEALFQMIGPYFQGGTGVDLYAGSGALGMEALSRGIDEMYFSDTSGAAIKVIRENARKCHFEGQAHIYKQGAVRMAKKLLHEKRKCSLILLDPPYKQQQLERDITLIQDLEIVTPETVIVAEHASSLNLAQEIGNFSKSRTKTFGDTQISIFTTPNMERNEQG</sequence>
<keyword evidence="4" id="KW-1185">Reference proteome</keyword>
<dbReference type="InterPro" id="IPR004398">
    <property type="entry name" value="RNA_MeTrfase_RsmD"/>
</dbReference>
<dbReference type="SUPFAM" id="SSF53335">
    <property type="entry name" value="S-adenosyl-L-methionine-dependent methyltransferases"/>
    <property type="match status" value="1"/>
</dbReference>
<dbReference type="PIRSF" id="PIRSF004553">
    <property type="entry name" value="CHP00095"/>
    <property type="match status" value="1"/>
</dbReference>
<gene>
    <name evidence="3" type="primary">rsmD</name>
    <name evidence="3" type="ORF">EPH95_05020</name>
</gene>
<protein>
    <submittedName>
        <fullName evidence="3">16S rRNA (Guanine(966)-N(2))-methyltransferase RsmD</fullName>
        <ecNumber evidence="3">2.1.1.171</ecNumber>
    </submittedName>
</protein>
<evidence type="ECO:0000256" key="2">
    <source>
        <dbReference type="ARBA" id="ARBA00022679"/>
    </source>
</evidence>
<dbReference type="PANTHER" id="PTHR43542:SF1">
    <property type="entry name" value="METHYLTRANSFERASE"/>
    <property type="match status" value="1"/>
</dbReference>
<dbReference type="KEGG" id="sale:EPH95_05020"/>
<proteinExistence type="predicted"/>
<dbReference type="GO" id="GO:0052913">
    <property type="term" value="F:16S rRNA (guanine(966)-N(2))-methyltransferase activity"/>
    <property type="evidence" value="ECO:0007669"/>
    <property type="project" value="UniProtKB-EC"/>
</dbReference>